<feature type="region of interest" description="Disordered" evidence="1">
    <location>
        <begin position="1"/>
        <end position="24"/>
    </location>
</feature>
<accession>A0AAV7GTQ3</accession>
<comment type="caution">
    <text evidence="2">The sequence shown here is derived from an EMBL/GenBank/DDBJ whole genome shotgun (WGS) entry which is preliminary data.</text>
</comment>
<evidence type="ECO:0000256" key="1">
    <source>
        <dbReference type="SAM" id="MobiDB-lite"/>
    </source>
</evidence>
<evidence type="ECO:0000313" key="2">
    <source>
        <dbReference type="EMBL" id="KAH0459113.1"/>
    </source>
</evidence>
<evidence type="ECO:0000313" key="3">
    <source>
        <dbReference type="Proteomes" id="UP000775213"/>
    </source>
</evidence>
<name>A0AAV7GTQ3_DENCH</name>
<keyword evidence="3" id="KW-1185">Reference proteome</keyword>
<dbReference type="AlphaFoldDB" id="A0AAV7GTQ3"/>
<dbReference type="EMBL" id="JAGFBR010000011">
    <property type="protein sequence ID" value="KAH0459113.1"/>
    <property type="molecule type" value="Genomic_DNA"/>
</dbReference>
<reference evidence="2 3" key="1">
    <citation type="journal article" date="2021" name="Hortic Res">
        <title>Chromosome-scale assembly of the Dendrobium chrysotoxum genome enhances the understanding of orchid evolution.</title>
        <authorList>
            <person name="Zhang Y."/>
            <person name="Zhang G.Q."/>
            <person name="Zhang D."/>
            <person name="Liu X.D."/>
            <person name="Xu X.Y."/>
            <person name="Sun W.H."/>
            <person name="Yu X."/>
            <person name="Zhu X."/>
            <person name="Wang Z.W."/>
            <person name="Zhao X."/>
            <person name="Zhong W.Y."/>
            <person name="Chen H."/>
            <person name="Yin W.L."/>
            <person name="Huang T."/>
            <person name="Niu S.C."/>
            <person name="Liu Z.J."/>
        </authorList>
    </citation>
    <scope>NUCLEOTIDE SEQUENCE [LARGE SCALE GENOMIC DNA]</scope>
    <source>
        <strain evidence="2">Lindl</strain>
    </source>
</reference>
<sequence>MPRVLIKSSDEVFPPGSGEELRPIPELQRRLGQTPGGAGTIGCLNPLPPIGRRGSGCAPARPRSDEAAAAAFIEHEICLLWQAFVVARSVLRRVH</sequence>
<organism evidence="2 3">
    <name type="scientific">Dendrobium chrysotoxum</name>
    <name type="common">Orchid</name>
    <dbReference type="NCBI Taxonomy" id="161865"/>
    <lineage>
        <taxon>Eukaryota</taxon>
        <taxon>Viridiplantae</taxon>
        <taxon>Streptophyta</taxon>
        <taxon>Embryophyta</taxon>
        <taxon>Tracheophyta</taxon>
        <taxon>Spermatophyta</taxon>
        <taxon>Magnoliopsida</taxon>
        <taxon>Liliopsida</taxon>
        <taxon>Asparagales</taxon>
        <taxon>Orchidaceae</taxon>
        <taxon>Epidendroideae</taxon>
        <taxon>Malaxideae</taxon>
        <taxon>Dendrobiinae</taxon>
        <taxon>Dendrobium</taxon>
    </lineage>
</organism>
<proteinExistence type="predicted"/>
<gene>
    <name evidence="2" type="ORF">IEQ34_011927</name>
</gene>
<dbReference type="Proteomes" id="UP000775213">
    <property type="component" value="Unassembled WGS sequence"/>
</dbReference>
<protein>
    <submittedName>
        <fullName evidence="2">Uncharacterized protein</fullName>
    </submittedName>
</protein>